<reference evidence="1 2" key="1">
    <citation type="submission" date="2013-11" db="EMBL/GenBank/DDBJ databases">
        <title>Opisthorchis viverrini - life in the bile duct.</title>
        <authorList>
            <person name="Young N.D."/>
            <person name="Nagarajan N."/>
            <person name="Lin S.J."/>
            <person name="Korhonen P.K."/>
            <person name="Jex A.R."/>
            <person name="Hall R.S."/>
            <person name="Safavi-Hemami H."/>
            <person name="Kaewkong W."/>
            <person name="Bertrand D."/>
            <person name="Gao S."/>
            <person name="Seet Q."/>
            <person name="Wongkham S."/>
            <person name="Teh B.T."/>
            <person name="Wongkham C."/>
            <person name="Intapan P.M."/>
            <person name="Maleewong W."/>
            <person name="Yang X."/>
            <person name="Hu M."/>
            <person name="Wang Z."/>
            <person name="Hofmann A."/>
            <person name="Sternberg P.W."/>
            <person name="Tan P."/>
            <person name="Wang J."/>
            <person name="Gasser R.B."/>
        </authorList>
    </citation>
    <scope>NUCLEOTIDE SEQUENCE [LARGE SCALE GENOMIC DNA]</scope>
</reference>
<accession>A0A074Z429</accession>
<dbReference type="KEGG" id="ovi:T265_16319"/>
<sequence length="117" mass="13174">MYDMHDEAENRWHSLPSSDNAILLKHDENDTIATFLYQFIGIQAREYTGLLRANCVSEFIVAGESQDLAVFDPVVRIECTHMFTVQQGASGLPWIKSVFKDFDSQPVPIGSKFECSG</sequence>
<dbReference type="EMBL" id="KL613446">
    <property type="protein sequence ID" value="KER18065.1"/>
    <property type="molecule type" value="Genomic_DNA"/>
</dbReference>
<feature type="non-terminal residue" evidence="1">
    <location>
        <position position="117"/>
    </location>
</feature>
<evidence type="ECO:0000313" key="1">
    <source>
        <dbReference type="EMBL" id="KER18065.1"/>
    </source>
</evidence>
<dbReference type="GeneID" id="20330484"/>
<keyword evidence="2" id="KW-1185">Reference proteome</keyword>
<organism evidence="1 2">
    <name type="scientific">Opisthorchis viverrini</name>
    <name type="common">Southeast Asian liver fluke</name>
    <dbReference type="NCBI Taxonomy" id="6198"/>
    <lineage>
        <taxon>Eukaryota</taxon>
        <taxon>Metazoa</taxon>
        <taxon>Spiralia</taxon>
        <taxon>Lophotrochozoa</taxon>
        <taxon>Platyhelminthes</taxon>
        <taxon>Trematoda</taxon>
        <taxon>Digenea</taxon>
        <taxon>Opisthorchiida</taxon>
        <taxon>Opisthorchiata</taxon>
        <taxon>Opisthorchiidae</taxon>
        <taxon>Opisthorchis</taxon>
    </lineage>
</organism>
<dbReference type="CTD" id="20330484"/>
<protein>
    <submittedName>
        <fullName evidence="1">Uncharacterized protein</fullName>
    </submittedName>
</protein>
<evidence type="ECO:0000313" key="2">
    <source>
        <dbReference type="Proteomes" id="UP000054324"/>
    </source>
</evidence>
<dbReference type="Proteomes" id="UP000054324">
    <property type="component" value="Unassembled WGS sequence"/>
</dbReference>
<name>A0A074Z429_OPIVI</name>
<proteinExistence type="predicted"/>
<dbReference type="AlphaFoldDB" id="A0A074Z429"/>
<dbReference type="RefSeq" id="XP_009178188.1">
    <property type="nucleotide sequence ID" value="XM_009179924.1"/>
</dbReference>
<gene>
    <name evidence="1" type="ORF">T265_16319</name>
</gene>